<dbReference type="SMART" id="SM00855">
    <property type="entry name" value="PGAM"/>
    <property type="match status" value="1"/>
</dbReference>
<feature type="region of interest" description="Disordered" evidence="1">
    <location>
        <begin position="196"/>
        <end position="215"/>
    </location>
</feature>
<reference evidence="2" key="2">
    <citation type="journal article" date="2021" name="PeerJ">
        <title>Extensive microbial diversity within the chicken gut microbiome revealed by metagenomics and culture.</title>
        <authorList>
            <person name="Gilroy R."/>
            <person name="Ravi A."/>
            <person name="Getino M."/>
            <person name="Pursley I."/>
            <person name="Horton D.L."/>
            <person name="Alikhan N.F."/>
            <person name="Baker D."/>
            <person name="Gharbi K."/>
            <person name="Hall N."/>
            <person name="Watson M."/>
            <person name="Adriaenssens E.M."/>
            <person name="Foster-Nyarko E."/>
            <person name="Jarju S."/>
            <person name="Secka A."/>
            <person name="Antonio M."/>
            <person name="Oren A."/>
            <person name="Chaudhuri R.R."/>
            <person name="La Ragione R."/>
            <person name="Hildebrand F."/>
            <person name="Pallen M.J."/>
        </authorList>
    </citation>
    <scope>NUCLEOTIDE SEQUENCE</scope>
    <source>
        <strain evidence="2">ChiSxjej2B14-6234</strain>
    </source>
</reference>
<evidence type="ECO:0000313" key="2">
    <source>
        <dbReference type="EMBL" id="HIQ72648.1"/>
    </source>
</evidence>
<proteinExistence type="predicted"/>
<dbReference type="CDD" id="cd07067">
    <property type="entry name" value="HP_PGM_like"/>
    <property type="match status" value="1"/>
</dbReference>
<comment type="caution">
    <text evidence="2">The sequence shown here is derived from an EMBL/GenBank/DDBJ whole genome shotgun (WGS) entry which is preliminary data.</text>
</comment>
<dbReference type="InterPro" id="IPR050275">
    <property type="entry name" value="PGM_Phosphatase"/>
</dbReference>
<name>A0A9D1CRY4_9FIRM</name>
<dbReference type="GO" id="GO:0016791">
    <property type="term" value="F:phosphatase activity"/>
    <property type="evidence" value="ECO:0007669"/>
    <property type="project" value="TreeGrafter"/>
</dbReference>
<reference evidence="2" key="1">
    <citation type="submission" date="2020-10" db="EMBL/GenBank/DDBJ databases">
        <authorList>
            <person name="Gilroy R."/>
        </authorList>
    </citation>
    <scope>NUCLEOTIDE SEQUENCE</scope>
    <source>
        <strain evidence="2">ChiSxjej2B14-6234</strain>
    </source>
</reference>
<protein>
    <submittedName>
        <fullName evidence="2">Histidine phosphatase family protein</fullName>
    </submittedName>
</protein>
<dbReference type="PANTHER" id="PTHR48100">
    <property type="entry name" value="BROAD-SPECIFICITY PHOSPHATASE YOR283W-RELATED"/>
    <property type="match status" value="1"/>
</dbReference>
<evidence type="ECO:0000313" key="3">
    <source>
        <dbReference type="Proteomes" id="UP000886887"/>
    </source>
</evidence>
<dbReference type="Pfam" id="PF00300">
    <property type="entry name" value="His_Phos_1"/>
    <property type="match status" value="1"/>
</dbReference>
<evidence type="ECO:0000256" key="1">
    <source>
        <dbReference type="SAM" id="MobiDB-lite"/>
    </source>
</evidence>
<organism evidence="2 3">
    <name type="scientific">Candidatus Onthenecus intestinigallinarum</name>
    <dbReference type="NCBI Taxonomy" id="2840875"/>
    <lineage>
        <taxon>Bacteria</taxon>
        <taxon>Bacillati</taxon>
        <taxon>Bacillota</taxon>
        <taxon>Clostridia</taxon>
        <taxon>Eubacteriales</taxon>
        <taxon>Candidatus Onthenecus</taxon>
    </lineage>
</organism>
<dbReference type="Proteomes" id="UP000886887">
    <property type="component" value="Unassembled WGS sequence"/>
</dbReference>
<dbReference type="GO" id="GO:0005737">
    <property type="term" value="C:cytoplasm"/>
    <property type="evidence" value="ECO:0007669"/>
    <property type="project" value="TreeGrafter"/>
</dbReference>
<dbReference type="EMBL" id="DVFJ01000037">
    <property type="protein sequence ID" value="HIQ72648.1"/>
    <property type="molecule type" value="Genomic_DNA"/>
</dbReference>
<dbReference type="InterPro" id="IPR029033">
    <property type="entry name" value="His_PPase_superfam"/>
</dbReference>
<dbReference type="PANTHER" id="PTHR48100:SF1">
    <property type="entry name" value="HISTIDINE PHOSPHATASE FAMILY PROTEIN-RELATED"/>
    <property type="match status" value="1"/>
</dbReference>
<accession>A0A9D1CRY4</accession>
<dbReference type="Gene3D" id="3.40.50.1240">
    <property type="entry name" value="Phosphoglycerate mutase-like"/>
    <property type="match status" value="1"/>
</dbReference>
<dbReference type="SUPFAM" id="SSF53254">
    <property type="entry name" value="Phosphoglycerate mutase-like"/>
    <property type="match status" value="1"/>
</dbReference>
<sequence>MSEKLIYLVRHAQPDAPAGEQLCLGQSLDLPLSAHGLSQARALGRFFAGRGVEAVYTSPLLRARQTAACIAGDAAAPCVLSDLIELYGGEWDGLSFDLIRARYPEYFGPTPRRSCPPGGETDEQGLARARAALDHVAQRTGRCAVMVAHAGLNRLLLCALLGRPLCEKKRIPQGYAAVNLLQYAHGAWRVLQVDGGPARPAEGVSRPAGGGKTRQ</sequence>
<dbReference type="InterPro" id="IPR013078">
    <property type="entry name" value="His_Pase_superF_clade-1"/>
</dbReference>
<gene>
    <name evidence="2" type="ORF">IAB73_10635</name>
</gene>
<dbReference type="AlphaFoldDB" id="A0A9D1CRY4"/>